<protein>
    <submittedName>
        <fullName evidence="2">Uncharacterized protein</fullName>
    </submittedName>
</protein>
<gene>
    <name evidence="2" type="ORF">SAMN06275492_11024</name>
</gene>
<feature type="transmembrane region" description="Helical" evidence="1">
    <location>
        <begin position="44"/>
        <end position="68"/>
    </location>
</feature>
<keyword evidence="1" id="KW-0472">Membrane</keyword>
<dbReference type="AlphaFoldDB" id="A0A1X7JBI6"/>
<reference evidence="3" key="1">
    <citation type="submission" date="2017-04" db="EMBL/GenBank/DDBJ databases">
        <authorList>
            <person name="Varghese N."/>
            <person name="Submissions S."/>
        </authorList>
    </citation>
    <scope>NUCLEOTIDE SEQUENCE [LARGE SCALE GENOMIC DNA]</scope>
    <source>
        <strain evidence="3">USBA 82</strain>
    </source>
</reference>
<evidence type="ECO:0000313" key="3">
    <source>
        <dbReference type="Proteomes" id="UP000193355"/>
    </source>
</evidence>
<keyword evidence="1" id="KW-1133">Transmembrane helix</keyword>
<accession>A0A1X7JBI6</accession>
<keyword evidence="1" id="KW-0812">Transmembrane</keyword>
<keyword evidence="3" id="KW-1185">Reference proteome</keyword>
<name>A0A1X7JBI6_9BACT</name>
<feature type="transmembrane region" description="Helical" evidence="1">
    <location>
        <begin position="18"/>
        <end position="38"/>
    </location>
</feature>
<organism evidence="2 3">
    <name type="scientific">Dethiosulfovibrio salsuginis</name>
    <dbReference type="NCBI Taxonomy" id="561720"/>
    <lineage>
        <taxon>Bacteria</taxon>
        <taxon>Thermotogati</taxon>
        <taxon>Synergistota</taxon>
        <taxon>Synergistia</taxon>
        <taxon>Synergistales</taxon>
        <taxon>Dethiosulfovibrionaceae</taxon>
        <taxon>Dethiosulfovibrio</taxon>
    </lineage>
</organism>
<sequence length="77" mass="8699">MVFRLVWMIIPKEGRIPILFLGVSSSALCISAILRVTLFYSGRAVIGSAMMMFLASAALSIVISWIYYSQFYRKQDV</sequence>
<evidence type="ECO:0000256" key="1">
    <source>
        <dbReference type="SAM" id="Phobius"/>
    </source>
</evidence>
<dbReference type="EMBL" id="FXBB01000010">
    <property type="protein sequence ID" value="SMG24424.1"/>
    <property type="molecule type" value="Genomic_DNA"/>
</dbReference>
<proteinExistence type="predicted"/>
<dbReference type="STRING" id="561720.SAMN06275492_11024"/>
<evidence type="ECO:0000313" key="2">
    <source>
        <dbReference type="EMBL" id="SMG24424.1"/>
    </source>
</evidence>
<dbReference type="Proteomes" id="UP000193355">
    <property type="component" value="Unassembled WGS sequence"/>
</dbReference>